<organism evidence="5 6">
    <name type="scientific">Hypericibacter terrae</name>
    <dbReference type="NCBI Taxonomy" id="2602015"/>
    <lineage>
        <taxon>Bacteria</taxon>
        <taxon>Pseudomonadati</taxon>
        <taxon>Pseudomonadota</taxon>
        <taxon>Alphaproteobacteria</taxon>
        <taxon>Rhodospirillales</taxon>
        <taxon>Dongiaceae</taxon>
        <taxon>Hypericibacter</taxon>
    </lineage>
</organism>
<dbReference type="GO" id="GO:0019808">
    <property type="term" value="F:polyamine binding"/>
    <property type="evidence" value="ECO:0007669"/>
    <property type="project" value="InterPro"/>
</dbReference>
<evidence type="ECO:0000256" key="2">
    <source>
        <dbReference type="ARBA" id="ARBA00022448"/>
    </source>
</evidence>
<dbReference type="InterPro" id="IPR006059">
    <property type="entry name" value="SBP"/>
</dbReference>
<dbReference type="KEGG" id="htq:FRZ44_44920"/>
<dbReference type="SUPFAM" id="SSF53850">
    <property type="entry name" value="Periplasmic binding protein-like II"/>
    <property type="match status" value="1"/>
</dbReference>
<dbReference type="PANTHER" id="PTHR30222:SF17">
    <property type="entry name" value="SPERMIDINE_PUTRESCINE-BINDING PERIPLASMIC PROTEIN"/>
    <property type="match status" value="1"/>
</dbReference>
<gene>
    <name evidence="5" type="ORF">FRZ44_44920</name>
</gene>
<sequence length="369" mass="41571">MEKNRFFDRLAEGKLSRRDFHRSLAALGLGAVTTYSFSRPAAAAAGSDLKYYTWAGYDIPDIMQDYVKKYGTPPTFSLFGGTEEAFQKLQSGFTTDVAHPCVEDVSRWHKLKMIKPLDTAKLKYWKDVWPELLALPGANVDGEHYILPFDWGNGSLLYRSDKVQPEEMSWKLAFDEKYKGQISMYNATPTVSVAGLALGINPYDFSEEDGAKIKAYLMKQRALVRFYWDAPADYQQAMASGEILIAYAWNDGLAAMKKQGIPVEYMTPKEGILSWTCGLVHMANSTVPDEQVYDLLDAMSSPESGKYMIEQYGYGHCNKDSFKIADQKIVADLGFASPSNLFQHSVFETEVSPEMEQRRNKIFEDVKAG</sequence>
<dbReference type="EMBL" id="CP042906">
    <property type="protein sequence ID" value="QEX19179.1"/>
    <property type="molecule type" value="Genomic_DNA"/>
</dbReference>
<keyword evidence="6" id="KW-1185">Reference proteome</keyword>
<dbReference type="PROSITE" id="PS51318">
    <property type="entry name" value="TAT"/>
    <property type="match status" value="1"/>
</dbReference>
<dbReference type="GO" id="GO:0042597">
    <property type="term" value="C:periplasmic space"/>
    <property type="evidence" value="ECO:0007669"/>
    <property type="project" value="UniProtKB-SubCell"/>
</dbReference>
<evidence type="ECO:0000256" key="4">
    <source>
        <dbReference type="ARBA" id="ARBA00022764"/>
    </source>
</evidence>
<dbReference type="OrthoDB" id="6529964at2"/>
<dbReference type="Pfam" id="PF13416">
    <property type="entry name" value="SBP_bac_8"/>
    <property type="match status" value="1"/>
</dbReference>
<keyword evidence="3" id="KW-0732">Signal</keyword>
<dbReference type="InterPro" id="IPR006311">
    <property type="entry name" value="TAT_signal"/>
</dbReference>
<evidence type="ECO:0000313" key="5">
    <source>
        <dbReference type="EMBL" id="QEX19179.1"/>
    </source>
</evidence>
<evidence type="ECO:0000256" key="3">
    <source>
        <dbReference type="ARBA" id="ARBA00022729"/>
    </source>
</evidence>
<accession>A0A5J6MPC6</accession>
<dbReference type="AlphaFoldDB" id="A0A5J6MPC6"/>
<evidence type="ECO:0000256" key="1">
    <source>
        <dbReference type="ARBA" id="ARBA00004418"/>
    </source>
</evidence>
<dbReference type="GO" id="GO:0015846">
    <property type="term" value="P:polyamine transport"/>
    <property type="evidence" value="ECO:0007669"/>
    <property type="project" value="InterPro"/>
</dbReference>
<dbReference type="Gene3D" id="3.40.190.10">
    <property type="entry name" value="Periplasmic binding protein-like II"/>
    <property type="match status" value="2"/>
</dbReference>
<dbReference type="PANTHER" id="PTHR30222">
    <property type="entry name" value="SPERMIDINE/PUTRESCINE-BINDING PERIPLASMIC PROTEIN"/>
    <property type="match status" value="1"/>
</dbReference>
<comment type="subcellular location">
    <subcellularLocation>
        <location evidence="1">Periplasm</location>
    </subcellularLocation>
</comment>
<reference evidence="5 6" key="1">
    <citation type="submission" date="2019-08" db="EMBL/GenBank/DDBJ databases">
        <title>Hyperibacter terrae gen. nov., sp. nov. and Hyperibacter viscosus sp. nov., two new members in the family Rhodospirillaceae isolated from the rhizosphere of Hypericum perforatum.</title>
        <authorList>
            <person name="Noviana Z."/>
        </authorList>
    </citation>
    <scope>NUCLEOTIDE SEQUENCE [LARGE SCALE GENOMIC DNA]</scope>
    <source>
        <strain evidence="5 6">R5913</strain>
    </source>
</reference>
<protein>
    <submittedName>
        <fullName evidence="5">Spermidine/putrescine ABC transporter</fullName>
    </submittedName>
</protein>
<dbReference type="PRINTS" id="PR00909">
    <property type="entry name" value="SPERMDNBNDNG"/>
</dbReference>
<name>A0A5J6MPC6_9PROT</name>
<dbReference type="RefSeq" id="WP_151179268.1">
    <property type="nucleotide sequence ID" value="NZ_CP042906.1"/>
</dbReference>
<dbReference type="InterPro" id="IPR001188">
    <property type="entry name" value="Sperm_putr-bd"/>
</dbReference>
<dbReference type="Proteomes" id="UP000326202">
    <property type="component" value="Chromosome"/>
</dbReference>
<proteinExistence type="predicted"/>
<keyword evidence="4" id="KW-0574">Periplasm</keyword>
<evidence type="ECO:0000313" key="6">
    <source>
        <dbReference type="Proteomes" id="UP000326202"/>
    </source>
</evidence>
<keyword evidence="2" id="KW-0813">Transport</keyword>